<evidence type="ECO:0000313" key="4">
    <source>
        <dbReference type="Proteomes" id="UP000001519"/>
    </source>
</evidence>
<reference evidence="3 4" key="2">
    <citation type="journal article" date="2012" name="Nature">
        <title>Insights into hominid evolution from the gorilla genome sequence.</title>
        <authorList>
            <person name="Scally A."/>
            <person name="Dutheil J.Y."/>
            <person name="Hillier L.W."/>
            <person name="Jordan G.E."/>
            <person name="Goodhead I."/>
            <person name="Herrero J."/>
            <person name="Hobolth A."/>
            <person name="Lappalainen T."/>
            <person name="Mailund T."/>
            <person name="Marques-Bonet T."/>
            <person name="McCarthy S."/>
            <person name="Montgomery S.H."/>
            <person name="Schwalie P.C."/>
            <person name="Tang Y.A."/>
            <person name="Ward M.C."/>
            <person name="Xue Y."/>
            <person name="Yngvadottir B."/>
            <person name="Alkan C."/>
            <person name="Andersen L.N."/>
            <person name="Ayub Q."/>
            <person name="Ball E.V."/>
            <person name="Beal K."/>
            <person name="Bradley B.J."/>
            <person name="Chen Y."/>
            <person name="Clee C.M."/>
            <person name="Fitzgerald S."/>
            <person name="Graves T.A."/>
            <person name="Gu Y."/>
            <person name="Heath P."/>
            <person name="Heger A."/>
            <person name="Karakoc E."/>
            <person name="Kolb-Kokocinski A."/>
            <person name="Laird G.K."/>
            <person name="Lunter G."/>
            <person name="Meader S."/>
            <person name="Mort M."/>
            <person name="Mullikin J.C."/>
            <person name="Munch K."/>
            <person name="O'Connor T.D."/>
            <person name="Phillips A.D."/>
            <person name="Prado-Martinez J."/>
            <person name="Rogers A.S."/>
            <person name="Sajjadian S."/>
            <person name="Schmidt D."/>
            <person name="Shaw K."/>
            <person name="Simpson J.T."/>
            <person name="Stenson P.D."/>
            <person name="Turner D.J."/>
            <person name="Vigilant L."/>
            <person name="Vilella A.J."/>
            <person name="Whitener W."/>
            <person name="Zhu B."/>
            <person name="Cooper D.N."/>
            <person name="de Jong P."/>
            <person name="Dermitzakis E.T."/>
            <person name="Eichler E.E."/>
            <person name="Flicek P."/>
            <person name="Goldman N."/>
            <person name="Mundy N.I."/>
            <person name="Ning Z."/>
            <person name="Odom D.T."/>
            <person name="Ponting C.P."/>
            <person name="Quail M.A."/>
            <person name="Ryder O.A."/>
            <person name="Searle S.M."/>
            <person name="Warren W.C."/>
            <person name="Wilson R.K."/>
            <person name="Schierup M.H."/>
            <person name="Rogers J."/>
            <person name="Tyler-Smith C."/>
            <person name="Durbin R."/>
        </authorList>
    </citation>
    <scope>NUCLEOTIDE SEQUENCE [LARGE SCALE GENOMIC DNA]</scope>
</reference>
<protein>
    <submittedName>
        <fullName evidence="3">Family with sequence similarity 76 member B</fullName>
    </submittedName>
</protein>
<keyword evidence="2" id="KW-0175">Coiled coil</keyword>
<name>A0A2I2ZN56_GORGO</name>
<evidence type="ECO:0000256" key="2">
    <source>
        <dbReference type="ARBA" id="ARBA00023054"/>
    </source>
</evidence>
<evidence type="ECO:0000313" key="3">
    <source>
        <dbReference type="Ensembl" id="ENSGGOP00000048738.1"/>
    </source>
</evidence>
<organism evidence="3 4">
    <name type="scientific">Gorilla gorilla gorilla</name>
    <name type="common">Western lowland gorilla</name>
    <dbReference type="NCBI Taxonomy" id="9595"/>
    <lineage>
        <taxon>Eukaryota</taxon>
        <taxon>Metazoa</taxon>
        <taxon>Chordata</taxon>
        <taxon>Craniata</taxon>
        <taxon>Vertebrata</taxon>
        <taxon>Euteleostomi</taxon>
        <taxon>Mammalia</taxon>
        <taxon>Eutheria</taxon>
        <taxon>Euarchontoglires</taxon>
        <taxon>Primates</taxon>
        <taxon>Haplorrhini</taxon>
        <taxon>Catarrhini</taxon>
        <taxon>Hominidae</taxon>
        <taxon>Gorilla</taxon>
    </lineage>
</organism>
<dbReference type="Bgee" id="ENSGGOG00000013409">
    <property type="expression patterns" value="Expressed in testis and 6 other cell types or tissues"/>
</dbReference>
<dbReference type="GeneTree" id="ENSGT00940000159074"/>
<dbReference type="EMBL" id="CABD030081025">
    <property type="status" value="NOT_ANNOTATED_CDS"/>
    <property type="molecule type" value="Genomic_DNA"/>
</dbReference>
<dbReference type="EMBL" id="CABD030081027">
    <property type="status" value="NOT_ANNOTATED_CDS"/>
    <property type="molecule type" value="Genomic_DNA"/>
</dbReference>
<reference evidence="4" key="1">
    <citation type="submission" date="2011-05" db="EMBL/GenBank/DDBJ databases">
        <title>Insights into the evolution of the great apes provided by the gorilla genome.</title>
        <authorList>
            <person name="Scally A."/>
        </authorList>
    </citation>
    <scope>NUCLEOTIDE SEQUENCE [LARGE SCALE GENOMIC DNA]</scope>
</reference>
<dbReference type="Pfam" id="PF16046">
    <property type="entry name" value="FAM76"/>
    <property type="match status" value="1"/>
</dbReference>
<dbReference type="InterPro" id="IPR032017">
    <property type="entry name" value="FAM76"/>
</dbReference>
<dbReference type="AlphaFoldDB" id="A0A2I2ZN56"/>
<dbReference type="EMBL" id="CABD030081026">
    <property type="status" value="NOT_ANNOTATED_CDS"/>
    <property type="molecule type" value="Genomic_DNA"/>
</dbReference>
<proteinExistence type="inferred from homology"/>
<accession>A0A2I2ZN56</accession>
<dbReference type="SMR" id="A0A2I2ZN56"/>
<sequence>MAASALYACTKCTQRYPFEELSQGQQLCKESEATGLGTECSDLELLPSH</sequence>
<dbReference type="EMBL" id="CABD030081024">
    <property type="status" value="NOT_ANNOTATED_CDS"/>
    <property type="molecule type" value="Genomic_DNA"/>
</dbReference>
<gene>
    <name evidence="3" type="primary">FAM76B</name>
</gene>
<dbReference type="Ensembl" id="ENSGGOT00000047807.1">
    <property type="protein sequence ID" value="ENSGGOP00000048738.1"/>
    <property type="gene ID" value="ENSGGOG00000013409.3"/>
</dbReference>
<reference evidence="3" key="4">
    <citation type="submission" date="2025-09" db="UniProtKB">
        <authorList>
            <consortium name="Ensembl"/>
        </authorList>
    </citation>
    <scope>IDENTIFICATION</scope>
</reference>
<keyword evidence="4" id="KW-1185">Reference proteome</keyword>
<reference evidence="3" key="3">
    <citation type="submission" date="2025-08" db="UniProtKB">
        <authorList>
            <consortium name="Ensembl"/>
        </authorList>
    </citation>
    <scope>IDENTIFICATION</scope>
</reference>
<evidence type="ECO:0000256" key="1">
    <source>
        <dbReference type="ARBA" id="ARBA00009097"/>
    </source>
</evidence>
<dbReference type="Proteomes" id="UP000001519">
    <property type="component" value="Chromosome 11"/>
</dbReference>
<comment type="similarity">
    <text evidence="1">Belongs to the FAM76 family.</text>
</comment>